<name>A0A382XRC8_9ZZZZ</name>
<reference evidence="1" key="1">
    <citation type="submission" date="2018-05" db="EMBL/GenBank/DDBJ databases">
        <authorList>
            <person name="Lanie J.A."/>
            <person name="Ng W.-L."/>
            <person name="Kazmierczak K.M."/>
            <person name="Andrzejewski T.M."/>
            <person name="Davidsen T.M."/>
            <person name="Wayne K.J."/>
            <person name="Tettelin H."/>
            <person name="Glass J.I."/>
            <person name="Rusch D."/>
            <person name="Podicherti R."/>
            <person name="Tsui H.-C.T."/>
            <person name="Winkler M.E."/>
        </authorList>
    </citation>
    <scope>NUCLEOTIDE SEQUENCE</scope>
</reference>
<protein>
    <submittedName>
        <fullName evidence="1">Uncharacterized protein</fullName>
    </submittedName>
</protein>
<dbReference type="EMBL" id="UINC01169909">
    <property type="protein sequence ID" value="SVD73687.1"/>
    <property type="molecule type" value="Genomic_DNA"/>
</dbReference>
<dbReference type="AlphaFoldDB" id="A0A382XRC8"/>
<sequence length="103" mass="11219">MTHYYRPIMLVLASALPAAAVELNPSDLPAVTISKVPEHAPVEIARDGKAKAVIYLADPKPSPNLKRLMQELVDAIRLTTGVTLKRVDQMPTDRPGPIEQLLA</sequence>
<organism evidence="1">
    <name type="scientific">marine metagenome</name>
    <dbReference type="NCBI Taxonomy" id="408172"/>
    <lineage>
        <taxon>unclassified sequences</taxon>
        <taxon>metagenomes</taxon>
        <taxon>ecological metagenomes</taxon>
    </lineage>
</organism>
<gene>
    <name evidence="1" type="ORF">METZ01_LOCUS426541</name>
</gene>
<evidence type="ECO:0000313" key="1">
    <source>
        <dbReference type="EMBL" id="SVD73687.1"/>
    </source>
</evidence>
<proteinExistence type="predicted"/>
<accession>A0A382XRC8</accession>